<protein>
    <submittedName>
        <fullName evidence="5">ADP compounds hydrolase NudE</fullName>
        <ecNumber evidence="5">3.6.1.-</ecNumber>
    </submittedName>
</protein>
<dbReference type="KEGG" id="ans:ArsFIN_06650"/>
<evidence type="ECO:0000256" key="1">
    <source>
        <dbReference type="ARBA" id="ARBA00001946"/>
    </source>
</evidence>
<keyword evidence="3 5" id="KW-0378">Hydrolase</keyword>
<dbReference type="Pfam" id="PF00293">
    <property type="entry name" value="NUDIX"/>
    <property type="match status" value="1"/>
</dbReference>
<dbReference type="EC" id="3.6.1.-" evidence="5"/>
<reference evidence="5 8" key="1">
    <citation type="submission" date="2019-03" db="EMBL/GenBank/DDBJ databases">
        <title>Long-read sequencing reveals hyperdense prophage content in a complex bacterial symbiont genome.</title>
        <authorList>
            <person name="Frost C.L."/>
            <person name="Siozios S."/>
            <person name="Nadal-Jimenez P."/>
            <person name="Brockhurst M.A."/>
            <person name="King K.C."/>
            <person name="Darby A.C."/>
            <person name="Hurst G.D.D."/>
        </authorList>
    </citation>
    <scope>NUCLEOTIDE SEQUENCE [LARGE SCALE GENOMIC DNA]</scope>
    <source>
        <strain evidence="5 8">FIN</strain>
    </source>
</reference>
<dbReference type="PROSITE" id="PS51462">
    <property type="entry name" value="NUDIX"/>
    <property type="match status" value="1"/>
</dbReference>
<evidence type="ECO:0000313" key="9">
    <source>
        <dbReference type="Proteomes" id="UP001177592"/>
    </source>
</evidence>
<reference evidence="6" key="2">
    <citation type="submission" date="2023-04" db="EMBL/GenBank/DDBJ databases">
        <title>Genome dynamics across the evolutionary transition to endosymbiosis.</title>
        <authorList>
            <person name="Siozios S."/>
            <person name="Nadal-Jimenez P."/>
            <person name="Azagi T."/>
            <person name="Sprong H."/>
            <person name="Frost C.L."/>
            <person name="Parratt S.R."/>
            <person name="Taylor G."/>
            <person name="Brettell L."/>
            <person name="Lew K.C."/>
            <person name="Croft L."/>
            <person name="King K.C."/>
            <person name="Brockhurst M.A."/>
            <person name="Hypsa V."/>
            <person name="Novakova E."/>
            <person name="Darby A.C."/>
            <person name="Hurst G.D.D."/>
        </authorList>
    </citation>
    <scope>NUCLEOTIDE SEQUENCE</scope>
    <source>
        <strain evidence="7">ANv_CAN</strain>
        <strain evidence="6">APv</strain>
    </source>
</reference>
<dbReference type="PANTHER" id="PTHR11839:SF12">
    <property type="entry name" value="ADP COMPOUNDS HYDROLASE NUDE"/>
    <property type="match status" value="1"/>
</dbReference>
<comment type="cofactor">
    <cofactor evidence="1">
        <name>Mg(2+)</name>
        <dbReference type="ChEBI" id="CHEBI:18420"/>
    </cofactor>
</comment>
<dbReference type="EMBL" id="CP038613">
    <property type="protein sequence ID" value="QBY42121.1"/>
    <property type="molecule type" value="Genomic_DNA"/>
</dbReference>
<evidence type="ECO:0000313" key="7">
    <source>
        <dbReference type="EMBL" id="WGM06298.1"/>
    </source>
</evidence>
<dbReference type="InterPro" id="IPR000086">
    <property type="entry name" value="NUDIX_hydrolase_dom"/>
</dbReference>
<dbReference type="InterPro" id="IPR020084">
    <property type="entry name" value="NUDIX_hydrolase_CS"/>
</dbReference>
<dbReference type="Proteomes" id="UP001177595">
    <property type="component" value="Chromosome"/>
</dbReference>
<feature type="domain" description="Nudix hydrolase" evidence="4">
    <location>
        <begin position="44"/>
        <end position="173"/>
    </location>
</feature>
<dbReference type="GO" id="GO:0019693">
    <property type="term" value="P:ribose phosphate metabolic process"/>
    <property type="evidence" value="ECO:0007669"/>
    <property type="project" value="TreeGrafter"/>
</dbReference>
<dbReference type="Gene3D" id="3.90.79.10">
    <property type="entry name" value="Nucleoside Triphosphate Pyrophosphohydrolase"/>
    <property type="match status" value="1"/>
</dbReference>
<keyword evidence="9" id="KW-1185">Reference proteome</keyword>
<comment type="subunit">
    <text evidence="2">Homodimer.</text>
</comment>
<organism evidence="5 8">
    <name type="scientific">Arsenophonus nasoniae</name>
    <name type="common">son-killer infecting Nasonia vitripennis</name>
    <dbReference type="NCBI Taxonomy" id="638"/>
    <lineage>
        <taxon>Bacteria</taxon>
        <taxon>Pseudomonadati</taxon>
        <taxon>Pseudomonadota</taxon>
        <taxon>Gammaproteobacteria</taxon>
        <taxon>Enterobacterales</taxon>
        <taxon>Morganellaceae</taxon>
        <taxon>Arsenophonus</taxon>
    </lineage>
</organism>
<evidence type="ECO:0000256" key="2">
    <source>
        <dbReference type="ARBA" id="ARBA00011738"/>
    </source>
</evidence>
<dbReference type="PROSITE" id="PS00893">
    <property type="entry name" value="NUDIX_BOX"/>
    <property type="match status" value="1"/>
</dbReference>
<dbReference type="NCBIfam" id="NF008736">
    <property type="entry name" value="PRK11762.1"/>
    <property type="match status" value="1"/>
</dbReference>
<dbReference type="Proteomes" id="UP000295134">
    <property type="component" value="Chromosome"/>
</dbReference>
<dbReference type="GO" id="GO:0019144">
    <property type="term" value="F:ADP-sugar diphosphatase activity"/>
    <property type="evidence" value="ECO:0007669"/>
    <property type="project" value="TreeGrafter"/>
</dbReference>
<dbReference type="AlphaFoldDB" id="A0A4P7KQF1"/>
<dbReference type="CDD" id="cd24156">
    <property type="entry name" value="NUDIX_ADPRase_NudE"/>
    <property type="match status" value="1"/>
</dbReference>
<name>A0A4P7KQF1_9GAMM</name>
<dbReference type="Proteomes" id="UP001177592">
    <property type="component" value="Chromosome"/>
</dbReference>
<dbReference type="PANTHER" id="PTHR11839">
    <property type="entry name" value="UDP/ADP-SUGAR PYROPHOSPHATASE"/>
    <property type="match status" value="1"/>
</dbReference>
<dbReference type="InterPro" id="IPR015797">
    <property type="entry name" value="NUDIX_hydrolase-like_dom_sf"/>
</dbReference>
<sequence length="183" mass="21136">MKQMKKPKILNIKNIAESRLFRIQSVDLEFSNGVKRLYERMQPTINEAVLIVPIINNELILIREYAVGIEEYELGFPKGAIDKGESAIQAAIRELKEEIGYGAKHVELLAKLTISPAYFSSKMNIFIAQNLYEEKLEGDEPEPLEQIRWPINNMMQLLDVKDFNEARNISALFYAQRYLKNIS</sequence>
<proteinExistence type="predicted"/>
<dbReference type="EMBL" id="CP123504">
    <property type="protein sequence ID" value="WGM02069.1"/>
    <property type="molecule type" value="Genomic_DNA"/>
</dbReference>
<dbReference type="FunFam" id="3.90.79.10:FF:000006">
    <property type="entry name" value="ADP compounds hydrolase NudE"/>
    <property type="match status" value="1"/>
</dbReference>
<evidence type="ECO:0000313" key="8">
    <source>
        <dbReference type="Proteomes" id="UP000295134"/>
    </source>
</evidence>
<dbReference type="RefSeq" id="WP_026823196.1">
    <property type="nucleotide sequence ID" value="NZ_CP038613.1"/>
</dbReference>
<dbReference type="SUPFAM" id="SSF55811">
    <property type="entry name" value="Nudix"/>
    <property type="match status" value="1"/>
</dbReference>
<dbReference type="GO" id="GO:0006753">
    <property type="term" value="P:nucleoside phosphate metabolic process"/>
    <property type="evidence" value="ECO:0007669"/>
    <property type="project" value="TreeGrafter"/>
</dbReference>
<evidence type="ECO:0000313" key="6">
    <source>
        <dbReference type="EMBL" id="WGM02069.1"/>
    </source>
</evidence>
<evidence type="ECO:0000313" key="5">
    <source>
        <dbReference type="EMBL" id="QBY42121.1"/>
    </source>
</evidence>
<evidence type="ECO:0000259" key="4">
    <source>
        <dbReference type="PROSITE" id="PS51462"/>
    </source>
</evidence>
<dbReference type="GeneID" id="96875940"/>
<accession>A0A4P7KQF1</accession>
<evidence type="ECO:0000256" key="3">
    <source>
        <dbReference type="ARBA" id="ARBA00022801"/>
    </source>
</evidence>
<dbReference type="GO" id="GO:0005829">
    <property type="term" value="C:cytosol"/>
    <property type="evidence" value="ECO:0007669"/>
    <property type="project" value="TreeGrafter"/>
</dbReference>
<gene>
    <name evidence="5" type="primary">nudE</name>
    <name evidence="5" type="ORF">ArsFIN_06650</name>
    <name evidence="6" type="ORF">QE210_02825</name>
    <name evidence="7" type="ORF">QE258_02790</name>
</gene>
<dbReference type="EMBL" id="CP123523">
    <property type="protein sequence ID" value="WGM06298.1"/>
    <property type="molecule type" value="Genomic_DNA"/>
</dbReference>